<gene>
    <name evidence="1" type="ORF">PVAP13_8KG082284</name>
</gene>
<proteinExistence type="predicted"/>
<reference evidence="1 2" key="1">
    <citation type="submission" date="2020-05" db="EMBL/GenBank/DDBJ databases">
        <title>WGS assembly of Panicum virgatum.</title>
        <authorList>
            <person name="Lovell J.T."/>
            <person name="Jenkins J."/>
            <person name="Shu S."/>
            <person name="Juenger T.E."/>
            <person name="Schmutz J."/>
        </authorList>
    </citation>
    <scope>NUCLEOTIDE SEQUENCE [LARGE SCALE GENOMIC DNA]</scope>
    <source>
        <strain evidence="2">cv. AP13</strain>
    </source>
</reference>
<evidence type="ECO:0000313" key="2">
    <source>
        <dbReference type="Proteomes" id="UP000823388"/>
    </source>
</evidence>
<dbReference type="AlphaFoldDB" id="A0A8T0PF27"/>
<dbReference type="Proteomes" id="UP000823388">
    <property type="component" value="Chromosome 8K"/>
</dbReference>
<name>A0A8T0PF27_PANVG</name>
<keyword evidence="2" id="KW-1185">Reference proteome</keyword>
<organism evidence="1 2">
    <name type="scientific">Panicum virgatum</name>
    <name type="common">Blackwell switchgrass</name>
    <dbReference type="NCBI Taxonomy" id="38727"/>
    <lineage>
        <taxon>Eukaryota</taxon>
        <taxon>Viridiplantae</taxon>
        <taxon>Streptophyta</taxon>
        <taxon>Embryophyta</taxon>
        <taxon>Tracheophyta</taxon>
        <taxon>Spermatophyta</taxon>
        <taxon>Magnoliopsida</taxon>
        <taxon>Liliopsida</taxon>
        <taxon>Poales</taxon>
        <taxon>Poaceae</taxon>
        <taxon>PACMAD clade</taxon>
        <taxon>Panicoideae</taxon>
        <taxon>Panicodae</taxon>
        <taxon>Paniceae</taxon>
        <taxon>Panicinae</taxon>
        <taxon>Panicum</taxon>
        <taxon>Panicum sect. Hiantes</taxon>
    </lineage>
</organism>
<sequence length="32" mass="3661">MVFGYCVIPRITISNEFVNCCKKASKNCNKIH</sequence>
<evidence type="ECO:0000313" key="1">
    <source>
        <dbReference type="EMBL" id="KAG2560721.1"/>
    </source>
</evidence>
<comment type="caution">
    <text evidence="1">The sequence shown here is derived from an EMBL/GenBank/DDBJ whole genome shotgun (WGS) entry which is preliminary data.</text>
</comment>
<protein>
    <submittedName>
        <fullName evidence="1">Uncharacterized protein</fullName>
    </submittedName>
</protein>
<dbReference type="EMBL" id="CM029051">
    <property type="protein sequence ID" value="KAG2560721.1"/>
    <property type="molecule type" value="Genomic_DNA"/>
</dbReference>
<accession>A0A8T0PF27</accession>